<evidence type="ECO:0000256" key="1">
    <source>
        <dbReference type="SAM" id="MobiDB-lite"/>
    </source>
</evidence>
<dbReference type="EMBL" id="NESQ01000129">
    <property type="protein sequence ID" value="PUU78128.1"/>
    <property type="molecule type" value="Genomic_DNA"/>
</dbReference>
<feature type="compositionally biased region" description="Gly residues" evidence="1">
    <location>
        <begin position="117"/>
        <end position="129"/>
    </location>
</feature>
<feature type="signal peptide" evidence="2">
    <location>
        <begin position="1"/>
        <end position="18"/>
    </location>
</feature>
<feature type="chain" id="PRO_5015787303" description="Extracellular membrane protein CFEM domain-containing protein" evidence="2">
    <location>
        <begin position="19"/>
        <end position="179"/>
    </location>
</feature>
<evidence type="ECO:0008006" key="5">
    <source>
        <dbReference type="Google" id="ProtNLM"/>
    </source>
</evidence>
<evidence type="ECO:0000313" key="3">
    <source>
        <dbReference type="EMBL" id="PUU78128.1"/>
    </source>
</evidence>
<sequence>MKFSTVFISLGFAALAAAQANSTRAVASPTQTSSYSTAVASCLGKCKEADVTCRAQCLGSAAPNDGAANATNECVAKCPKGDGSQAQTDQYAACANSCINTIFLSTSSVAPAATGSSGSGSGSGSGGNSGNPTSSGSKPSGTGSSTSSSSSGAPNAGSSVEAGGSFLLLLGMAAGILAL</sequence>
<keyword evidence="2" id="KW-0732">Signal</keyword>
<dbReference type="OrthoDB" id="5597238at2759"/>
<proteinExistence type="predicted"/>
<name>A0A2T6ZRL3_TUBBO</name>
<feature type="region of interest" description="Disordered" evidence="1">
    <location>
        <begin position="114"/>
        <end position="159"/>
    </location>
</feature>
<reference evidence="3 4" key="1">
    <citation type="submission" date="2017-04" db="EMBL/GenBank/DDBJ databases">
        <title>Draft genome sequence of Tuber borchii Vittad., a whitish edible truffle.</title>
        <authorList>
            <consortium name="DOE Joint Genome Institute"/>
            <person name="Murat C."/>
            <person name="Kuo A."/>
            <person name="Barry K.W."/>
            <person name="Clum A."/>
            <person name="Dockter R.B."/>
            <person name="Fauchery L."/>
            <person name="Iotti M."/>
            <person name="Kohler A."/>
            <person name="Labutti K."/>
            <person name="Lindquist E.A."/>
            <person name="Lipzen A."/>
            <person name="Ohm R.A."/>
            <person name="Wang M."/>
            <person name="Grigoriev I.V."/>
            <person name="Zambonelli A."/>
            <person name="Martin F.M."/>
        </authorList>
    </citation>
    <scope>NUCLEOTIDE SEQUENCE [LARGE SCALE GENOMIC DNA]</scope>
    <source>
        <strain evidence="3 4">Tbo3840</strain>
    </source>
</reference>
<evidence type="ECO:0000256" key="2">
    <source>
        <dbReference type="SAM" id="SignalP"/>
    </source>
</evidence>
<accession>A0A2T6ZRL3</accession>
<protein>
    <recommendedName>
        <fullName evidence="5">Extracellular membrane protein CFEM domain-containing protein</fullName>
    </recommendedName>
</protein>
<dbReference type="AlphaFoldDB" id="A0A2T6ZRL3"/>
<feature type="compositionally biased region" description="Low complexity" evidence="1">
    <location>
        <begin position="130"/>
        <end position="159"/>
    </location>
</feature>
<organism evidence="3 4">
    <name type="scientific">Tuber borchii</name>
    <name type="common">White truffle</name>
    <dbReference type="NCBI Taxonomy" id="42251"/>
    <lineage>
        <taxon>Eukaryota</taxon>
        <taxon>Fungi</taxon>
        <taxon>Dikarya</taxon>
        <taxon>Ascomycota</taxon>
        <taxon>Pezizomycotina</taxon>
        <taxon>Pezizomycetes</taxon>
        <taxon>Pezizales</taxon>
        <taxon>Tuberaceae</taxon>
        <taxon>Tuber</taxon>
    </lineage>
</organism>
<dbReference type="Proteomes" id="UP000244722">
    <property type="component" value="Unassembled WGS sequence"/>
</dbReference>
<gene>
    <name evidence="3" type="ORF">B9Z19DRAFT_1065335</name>
</gene>
<evidence type="ECO:0000313" key="4">
    <source>
        <dbReference type="Proteomes" id="UP000244722"/>
    </source>
</evidence>
<keyword evidence="4" id="KW-1185">Reference proteome</keyword>
<comment type="caution">
    <text evidence="3">The sequence shown here is derived from an EMBL/GenBank/DDBJ whole genome shotgun (WGS) entry which is preliminary data.</text>
</comment>
<dbReference type="STRING" id="42251.A0A2T6ZRL3"/>